<feature type="non-terminal residue" evidence="1">
    <location>
        <position position="1"/>
    </location>
</feature>
<proteinExistence type="predicted"/>
<accession>A0ACA9RY00</accession>
<keyword evidence="2" id="KW-1185">Reference proteome</keyword>
<feature type="non-terminal residue" evidence="1">
    <location>
        <position position="264"/>
    </location>
</feature>
<comment type="caution">
    <text evidence="1">The sequence shown here is derived from an EMBL/GenBank/DDBJ whole genome shotgun (WGS) entry which is preliminary data.</text>
</comment>
<sequence length="264" mass="31116">KEKTIEFITNEINNDTEQSPANLIVPNTPYHLVRSEVMEDKIIKFDELTYKHGEFGEIIWDGILVRLKLLENFEIPVDEYADYIKRLALELSTFSHNNVLKTFGLTFENHSNNYYFVHEYTNDGDLRHYLRQKHSLSWRDKFEITRQVVNGLNFLHDERVVHTELHPYNIFVHDGIPKIANLGNLGASKMYSNGNNSYSKYNPPDSLRKKYIRDKAKLNIYSLGVLMWEIAHNGVEPFCSNYHIIDETPLKFKKLYQKCWDNNP</sequence>
<gene>
    <name evidence="1" type="ORF">RPERSI_LOCUS24617</name>
</gene>
<dbReference type="EMBL" id="CAJVQC010079480">
    <property type="protein sequence ID" value="CAG8817162.1"/>
    <property type="molecule type" value="Genomic_DNA"/>
</dbReference>
<protein>
    <submittedName>
        <fullName evidence="1">11250_t:CDS:1</fullName>
    </submittedName>
</protein>
<organism evidence="1 2">
    <name type="scientific">Racocetra persica</name>
    <dbReference type="NCBI Taxonomy" id="160502"/>
    <lineage>
        <taxon>Eukaryota</taxon>
        <taxon>Fungi</taxon>
        <taxon>Fungi incertae sedis</taxon>
        <taxon>Mucoromycota</taxon>
        <taxon>Glomeromycotina</taxon>
        <taxon>Glomeromycetes</taxon>
        <taxon>Diversisporales</taxon>
        <taxon>Gigasporaceae</taxon>
        <taxon>Racocetra</taxon>
    </lineage>
</organism>
<evidence type="ECO:0000313" key="2">
    <source>
        <dbReference type="Proteomes" id="UP000789920"/>
    </source>
</evidence>
<reference evidence="1" key="1">
    <citation type="submission" date="2021-06" db="EMBL/GenBank/DDBJ databases">
        <authorList>
            <person name="Kallberg Y."/>
            <person name="Tangrot J."/>
            <person name="Rosling A."/>
        </authorList>
    </citation>
    <scope>NUCLEOTIDE SEQUENCE</scope>
    <source>
        <strain evidence="1">MA461A</strain>
    </source>
</reference>
<dbReference type="Proteomes" id="UP000789920">
    <property type="component" value="Unassembled WGS sequence"/>
</dbReference>
<evidence type="ECO:0000313" key="1">
    <source>
        <dbReference type="EMBL" id="CAG8817162.1"/>
    </source>
</evidence>
<name>A0ACA9RY00_9GLOM</name>